<feature type="chain" id="PRO_5015642373" description="DUF11 domain-containing protein" evidence="1">
    <location>
        <begin position="25"/>
        <end position="940"/>
    </location>
</feature>
<keyword evidence="1" id="KW-0732">Signal</keyword>
<dbReference type="Proteomes" id="UP000240410">
    <property type="component" value="Unassembled WGS sequence"/>
</dbReference>
<evidence type="ECO:0008006" key="4">
    <source>
        <dbReference type="Google" id="ProtNLM"/>
    </source>
</evidence>
<sequence>MQNIKYLVGLISLFAILLSPPTYALTESGTIIKNQAAATYRDSNDLVRRTSSNIVETVVQPVVSVTISEDQNKLAAPSKEVRFNHIITNTGNNDESFILNLSSPLPSLLDSMRIFPDEDYNGIEDVFSSEIPDGGVIGPLAPGESYHIVLVGSISSTATNGSTATITFSATSQTYATDNSTTVLAGGNSSDSNTDTVEVTDGPIIEITKSLSKNEGPSPSGPYIMTLTYRNLGLTDMVIDFLPGIQITDVLPEGMRYNGNLNWSLWELSNGQIVVSGDTQDVSVSQPVAGTTSNLNLNLVTCIAGDPSCPTQDELSFELDGLNVNEHATISFEVMIEGDLPASELVSQAAFGYDESNGGVIQASEIDKYRTNSAVFTVNPRHDVIINTGGCILNLSCVASDDARYSRQERVSAPQGGQVAFTQYVWNLGNDEDVFNLELTDSTYPVGTSFTLYNGNGVTPLRDNNGDGIVDTGVVPGIGSSCPSHFVTAPTGECGTKITLIVYLPVEVSGGGSYSVRVNATSASQIDQTDYVSSVLQTIEASTVDITVNYRAETPSTTEDNCDNVNDRCGYALGPEPIPAATNIANPSTSTTFTLFVTNTSGIADEYVLDFSNVASPFTEDIVSSGFSVQYTDTDGNSITNTPLLLPDESIEIRVEVTVDKSVGISTENLYFKVSSPSTNAEDTVFTAVSVELITPVVPSTSNQCIVIGSPNQTGTVRQGGSVIYKHVIDNNTGNSYNGVSFSVLDSKPGFASILYIDSNDNGEFDIGDTKVDAPIDFSPQLKLTIFIQVLSAKNVPINTINNTTISATVSCGNIIVTDSTTIANVSMQIVKEQAKDANCDGSIDIGSAYSVNPFDVAPGECILYRLTAENLAIEDAREVVLTDITPSFTSFRVVSGIPSINIGTINSISDGSVGVITGSVGVVSPGEVVEMIFAIKVDD</sequence>
<comment type="caution">
    <text evidence="2">The sequence shown here is derived from an EMBL/GenBank/DDBJ whole genome shotgun (WGS) entry which is preliminary data.</text>
</comment>
<organism evidence="2 3">
    <name type="scientific">Photobacterium leiognathi</name>
    <dbReference type="NCBI Taxonomy" id="553611"/>
    <lineage>
        <taxon>Bacteria</taxon>
        <taxon>Pseudomonadati</taxon>
        <taxon>Pseudomonadota</taxon>
        <taxon>Gammaproteobacteria</taxon>
        <taxon>Vibrionales</taxon>
        <taxon>Vibrionaceae</taxon>
        <taxon>Photobacterium</taxon>
    </lineage>
</organism>
<feature type="signal peptide" evidence="1">
    <location>
        <begin position="1"/>
        <end position="24"/>
    </location>
</feature>
<evidence type="ECO:0000256" key="1">
    <source>
        <dbReference type="SAM" id="SignalP"/>
    </source>
</evidence>
<evidence type="ECO:0000313" key="3">
    <source>
        <dbReference type="Proteomes" id="UP000240410"/>
    </source>
</evidence>
<proteinExistence type="predicted"/>
<name>A0A2T3M505_PHOLE</name>
<reference evidence="2 3" key="1">
    <citation type="submission" date="2018-03" db="EMBL/GenBank/DDBJ databases">
        <title>Whole genome sequencing of Histamine producing bacteria.</title>
        <authorList>
            <person name="Butler K."/>
        </authorList>
    </citation>
    <scope>NUCLEOTIDE SEQUENCE [LARGE SCALE GENOMIC DNA]</scope>
    <source>
        <strain evidence="2 3">ATCC 33979</strain>
    </source>
</reference>
<protein>
    <recommendedName>
        <fullName evidence="4">DUF11 domain-containing protein</fullName>
    </recommendedName>
</protein>
<dbReference type="RefSeq" id="WP_045071397.1">
    <property type="nucleotide sequence ID" value="NZ_JZSL01000058.1"/>
</dbReference>
<accession>A0A2T3M505</accession>
<gene>
    <name evidence="2" type="ORF">CTM89_19410</name>
</gene>
<dbReference type="AlphaFoldDB" id="A0A2T3M505"/>
<dbReference type="EMBL" id="PYOJ01000039">
    <property type="protein sequence ID" value="PSV86982.1"/>
    <property type="molecule type" value="Genomic_DNA"/>
</dbReference>
<evidence type="ECO:0000313" key="2">
    <source>
        <dbReference type="EMBL" id="PSV86982.1"/>
    </source>
</evidence>
<dbReference type="OrthoDB" id="28777at2"/>